<comment type="similarity">
    <text evidence="2">Belongs to the BPG-independent phosphoglycerate mutase family.</text>
</comment>
<dbReference type="RefSeq" id="WP_216469571.1">
    <property type="nucleotide sequence ID" value="NZ_JAHLQI010000002.1"/>
</dbReference>
<keyword evidence="2 6" id="KW-0413">Isomerase</keyword>
<feature type="binding site" evidence="2">
    <location>
        <position position="439"/>
    </location>
    <ligand>
        <name>Mn(2+)</name>
        <dbReference type="ChEBI" id="CHEBI:29035"/>
        <label>2</label>
    </ligand>
</feature>
<dbReference type="HAMAP" id="MF_01038">
    <property type="entry name" value="GpmI"/>
    <property type="match status" value="1"/>
</dbReference>
<protein>
    <recommendedName>
        <fullName evidence="2 3">2,3-bisphosphoglycerate-independent phosphoglycerate mutase</fullName>
        <shortName evidence="2">BPG-independent PGAM</shortName>
        <shortName evidence="2">Phosphoglyceromutase</shortName>
        <shortName evidence="2">iPGM</shortName>
        <ecNumber evidence="2 3">5.4.2.12</ecNumber>
    </recommendedName>
</protein>
<evidence type="ECO:0000313" key="7">
    <source>
        <dbReference type="Proteomes" id="UP000783588"/>
    </source>
</evidence>
<feature type="domain" description="BPG-independent PGAM N-terminal" evidence="5">
    <location>
        <begin position="81"/>
        <end position="292"/>
    </location>
</feature>
<dbReference type="Pfam" id="PF06415">
    <property type="entry name" value="iPGM_N"/>
    <property type="match status" value="1"/>
</dbReference>
<gene>
    <name evidence="2 6" type="primary">gpmI</name>
    <name evidence="6" type="ORF">KQI75_04660</name>
</gene>
<feature type="binding site" evidence="2">
    <location>
        <position position="438"/>
    </location>
    <ligand>
        <name>Mn(2+)</name>
        <dbReference type="ChEBI" id="CHEBI:29035"/>
        <label>2</label>
    </ligand>
</feature>
<proteinExistence type="inferred from homology"/>
<evidence type="ECO:0000259" key="4">
    <source>
        <dbReference type="Pfam" id="PF01676"/>
    </source>
</evidence>
<feature type="binding site" evidence="2">
    <location>
        <begin position="255"/>
        <end position="258"/>
    </location>
    <ligand>
        <name>substrate</name>
    </ligand>
</feature>
<feature type="binding site" evidence="2">
    <location>
        <position position="184"/>
    </location>
    <ligand>
        <name>substrate</name>
    </ligand>
</feature>
<dbReference type="NCBIfam" id="TIGR01307">
    <property type="entry name" value="pgm_bpd_ind"/>
    <property type="match status" value="1"/>
</dbReference>
<feature type="binding site" evidence="2">
    <location>
        <position position="11"/>
    </location>
    <ligand>
        <name>Mn(2+)</name>
        <dbReference type="ChEBI" id="CHEBI:29035"/>
        <label>2</label>
    </ligand>
</feature>
<feature type="active site" description="Phosphoserine intermediate" evidence="2">
    <location>
        <position position="61"/>
    </location>
</feature>
<dbReference type="InterPro" id="IPR006124">
    <property type="entry name" value="Metalloenzyme"/>
</dbReference>
<dbReference type="GO" id="GO:0004619">
    <property type="term" value="F:phosphoglycerate mutase activity"/>
    <property type="evidence" value="ECO:0007669"/>
    <property type="project" value="UniProtKB-EC"/>
</dbReference>
<dbReference type="EC" id="5.4.2.12" evidence="2 3"/>
<feature type="binding site" evidence="2">
    <location>
        <position position="397"/>
    </location>
    <ligand>
        <name>Mn(2+)</name>
        <dbReference type="ChEBI" id="CHEBI:29035"/>
        <label>1</label>
    </ligand>
</feature>
<comment type="caution">
    <text evidence="6">The sequence shown here is derived from an EMBL/GenBank/DDBJ whole genome shotgun (WGS) entry which is preliminary data.</text>
</comment>
<reference evidence="6 7" key="1">
    <citation type="submission" date="2021-06" db="EMBL/GenBank/DDBJ databases">
        <authorList>
            <person name="Sun Q."/>
            <person name="Li D."/>
        </authorList>
    </citation>
    <scope>NUCLEOTIDE SEQUENCE [LARGE SCALE GENOMIC DNA]</scope>
    <source>
        <strain evidence="6 7">MSJd-7</strain>
    </source>
</reference>
<dbReference type="InterPro" id="IPR011258">
    <property type="entry name" value="BPG-indep_PGM_N"/>
</dbReference>
<accession>A0ABS6EQH1</accession>
<keyword evidence="7" id="KW-1185">Reference proteome</keyword>
<dbReference type="PIRSF" id="PIRSF001492">
    <property type="entry name" value="IPGAM"/>
    <property type="match status" value="1"/>
</dbReference>
<dbReference type="PANTHER" id="PTHR31637:SF0">
    <property type="entry name" value="2,3-BISPHOSPHOGLYCERATE-INDEPENDENT PHOSPHOGLYCERATE MUTASE"/>
    <property type="match status" value="1"/>
</dbReference>
<evidence type="ECO:0000313" key="6">
    <source>
        <dbReference type="EMBL" id="MBU5489916.1"/>
    </source>
</evidence>
<feature type="binding site" evidence="2">
    <location>
        <position position="401"/>
    </location>
    <ligand>
        <name>Mn(2+)</name>
        <dbReference type="ChEBI" id="CHEBI:29035"/>
        <label>1</label>
    </ligand>
</feature>
<name>A0ABS6EQH1_9FIRM</name>
<dbReference type="Proteomes" id="UP000783588">
    <property type="component" value="Unassembled WGS sequence"/>
</dbReference>
<keyword evidence="2" id="KW-0464">Manganese</keyword>
<sequence length="507" mass="55563">MKKPLILIIMDGFGLRDSDMGNAIHAAKHPNLTRLFNEYPTTQLGASGMDVGLPDGQMGNSEVGHTNIGAGRVVYQELTRITKSIQDGPFFDNEAFLGAVENCKKNDSALHLFGLLSDGGVHSHIEHIFGLLDLAKKNGLTKVFVHCFMDGRDVPPTSGIDFVKQLQAKLDEIGIGKIATINGRYYAMDRDNRFERLVKAYSAMVYGEGAYFDDPVAAVQASYDAEVTDEFIVPVVTAKDGQIKANDSIIFANFRPDRAREITRTFVDPEFTGFERKNGFFPVYFVCMTQYDATMPNVHVAFKPQQLVNTFGEYIADNGLTQLRIAETEKYAHVTFFFNGGVEAPYNNESRDLIASPKVATYDMQPEMSAYKVCDKVVEEIKSGKFDVIILNYANCDMVGHTGVFDAAVEAVQAVDTCVGKTVDAILEMGGVAMITADHGNADQMLEDDGVSPFTAHSCNPVPFCVVGYPACKKLNPGRLADIAPTMLQVLGLEKPAEMDGESLMEL</sequence>
<feature type="binding site" evidence="2">
    <location>
        <position position="122"/>
    </location>
    <ligand>
        <name>substrate</name>
    </ligand>
</feature>
<comment type="cofactor">
    <cofactor evidence="2">
        <name>Mn(2+)</name>
        <dbReference type="ChEBI" id="CHEBI:29035"/>
    </cofactor>
    <text evidence="2">Binds 2 manganese ions per subunit.</text>
</comment>
<evidence type="ECO:0000256" key="1">
    <source>
        <dbReference type="ARBA" id="ARBA00000370"/>
    </source>
</evidence>
<evidence type="ECO:0000256" key="2">
    <source>
        <dbReference type="HAMAP-Rule" id="MF_01038"/>
    </source>
</evidence>
<comment type="pathway">
    <text evidence="2">Carbohydrate degradation; glycolysis; pyruvate from D-glyceraldehyde 3-phosphate: step 3/5.</text>
</comment>
<feature type="binding site" evidence="2">
    <location>
        <position position="190"/>
    </location>
    <ligand>
        <name>substrate</name>
    </ligand>
</feature>
<feature type="domain" description="Metalloenzyme" evidence="4">
    <location>
        <begin position="3"/>
        <end position="495"/>
    </location>
</feature>
<feature type="binding site" evidence="2">
    <location>
        <position position="330"/>
    </location>
    <ligand>
        <name>substrate</name>
    </ligand>
</feature>
<keyword evidence="2" id="KW-0324">Glycolysis</keyword>
<organism evidence="6 7">
    <name type="scientific">Butyricicoccus intestinisimiae</name>
    <dbReference type="NCBI Taxonomy" id="2841509"/>
    <lineage>
        <taxon>Bacteria</taxon>
        <taxon>Bacillati</taxon>
        <taxon>Bacillota</taxon>
        <taxon>Clostridia</taxon>
        <taxon>Eubacteriales</taxon>
        <taxon>Butyricicoccaceae</taxon>
        <taxon>Butyricicoccus</taxon>
    </lineage>
</organism>
<dbReference type="InterPro" id="IPR005995">
    <property type="entry name" value="Pgm_bpd_ind"/>
</dbReference>
<comment type="function">
    <text evidence="2">Catalyzes the interconversion of 2-phosphoglycerate and 3-phosphoglycerate.</text>
</comment>
<feature type="binding site" evidence="2">
    <location>
        <position position="457"/>
    </location>
    <ligand>
        <name>Mn(2+)</name>
        <dbReference type="ChEBI" id="CHEBI:29035"/>
        <label>1</label>
    </ligand>
</feature>
<dbReference type="CDD" id="cd16010">
    <property type="entry name" value="iPGM"/>
    <property type="match status" value="1"/>
</dbReference>
<feature type="binding site" evidence="2">
    <location>
        <position position="61"/>
    </location>
    <ligand>
        <name>Mn(2+)</name>
        <dbReference type="ChEBI" id="CHEBI:29035"/>
        <label>2</label>
    </ligand>
</feature>
<dbReference type="EMBL" id="JAHLQI010000002">
    <property type="protein sequence ID" value="MBU5489916.1"/>
    <property type="molecule type" value="Genomic_DNA"/>
</dbReference>
<evidence type="ECO:0000256" key="3">
    <source>
        <dbReference type="NCBIfam" id="TIGR01307"/>
    </source>
</evidence>
<feature type="binding site" evidence="2">
    <location>
        <begin position="152"/>
        <end position="153"/>
    </location>
    <ligand>
        <name>substrate</name>
    </ligand>
</feature>
<keyword evidence="2" id="KW-0479">Metal-binding</keyword>
<evidence type="ECO:0000259" key="5">
    <source>
        <dbReference type="Pfam" id="PF06415"/>
    </source>
</evidence>
<dbReference type="Pfam" id="PF01676">
    <property type="entry name" value="Metalloenzyme"/>
    <property type="match status" value="1"/>
</dbReference>
<comment type="subunit">
    <text evidence="2">Monomer.</text>
</comment>
<comment type="catalytic activity">
    <reaction evidence="1 2">
        <text>(2R)-2-phosphoglycerate = (2R)-3-phosphoglycerate</text>
        <dbReference type="Rhea" id="RHEA:15901"/>
        <dbReference type="ChEBI" id="CHEBI:58272"/>
        <dbReference type="ChEBI" id="CHEBI:58289"/>
        <dbReference type="EC" id="5.4.2.12"/>
    </reaction>
</comment>
<dbReference type="PANTHER" id="PTHR31637">
    <property type="entry name" value="2,3-BISPHOSPHOGLYCERATE-INDEPENDENT PHOSPHOGLYCERATE MUTASE"/>
    <property type="match status" value="1"/>
</dbReference>